<feature type="domain" description="NAD-dependent epimerase/dehydratase" evidence="1">
    <location>
        <begin position="156"/>
        <end position="288"/>
    </location>
</feature>
<dbReference type="Gene3D" id="3.40.50.720">
    <property type="entry name" value="NAD(P)-binding Rossmann-like Domain"/>
    <property type="match status" value="1"/>
</dbReference>
<dbReference type="EMBL" id="FUHW01000014">
    <property type="protein sequence ID" value="SJM53590.1"/>
    <property type="molecule type" value="Genomic_DNA"/>
</dbReference>
<dbReference type="GO" id="GO:0051301">
    <property type="term" value="P:cell division"/>
    <property type="evidence" value="ECO:0007669"/>
    <property type="project" value="UniProtKB-KW"/>
</dbReference>
<dbReference type="RefSeq" id="WP_086995393.1">
    <property type="nucleotide sequence ID" value="NZ_FUHW01000014.1"/>
</dbReference>
<dbReference type="InterPro" id="IPR013549">
    <property type="entry name" value="DUF1731"/>
</dbReference>
<dbReference type="Pfam" id="PF10604">
    <property type="entry name" value="Polyketide_cyc2"/>
    <property type="match status" value="1"/>
</dbReference>
<keyword evidence="3" id="KW-0131">Cell cycle</keyword>
<dbReference type="Gene3D" id="3.30.530.20">
    <property type="match status" value="1"/>
</dbReference>
<dbReference type="AlphaFoldDB" id="A0A1R4FC89"/>
<dbReference type="Proteomes" id="UP000195913">
    <property type="component" value="Unassembled WGS sequence"/>
</dbReference>
<accession>A0A1R4FC89</accession>
<dbReference type="PANTHER" id="PTHR11092">
    <property type="entry name" value="SUGAR NUCLEOTIDE EPIMERASE RELATED"/>
    <property type="match status" value="1"/>
</dbReference>
<name>A0A1R4FC89_9MICC</name>
<evidence type="ECO:0000259" key="1">
    <source>
        <dbReference type="Pfam" id="PF01370"/>
    </source>
</evidence>
<evidence type="ECO:0000259" key="2">
    <source>
        <dbReference type="Pfam" id="PF08338"/>
    </source>
</evidence>
<dbReference type="Pfam" id="PF08338">
    <property type="entry name" value="DUF1731"/>
    <property type="match status" value="1"/>
</dbReference>
<protein>
    <submittedName>
        <fullName evidence="3">Cell division inhibitor</fullName>
    </submittedName>
</protein>
<dbReference type="Pfam" id="PF01370">
    <property type="entry name" value="Epimerase"/>
    <property type="match status" value="1"/>
</dbReference>
<organism evidence="3 4">
    <name type="scientific">Arthrobacter rhombi</name>
    <dbReference type="NCBI Taxonomy" id="71253"/>
    <lineage>
        <taxon>Bacteria</taxon>
        <taxon>Bacillati</taxon>
        <taxon>Actinomycetota</taxon>
        <taxon>Actinomycetes</taxon>
        <taxon>Micrococcales</taxon>
        <taxon>Micrococcaceae</taxon>
        <taxon>Arthrobacter</taxon>
    </lineage>
</organism>
<evidence type="ECO:0000313" key="4">
    <source>
        <dbReference type="Proteomes" id="UP000195913"/>
    </source>
</evidence>
<dbReference type="SUPFAM" id="SSF51735">
    <property type="entry name" value="NAD(P)-binding Rossmann-fold domains"/>
    <property type="match status" value="1"/>
</dbReference>
<gene>
    <name evidence="3" type="ORF">FM101_03350</name>
</gene>
<dbReference type="PANTHER" id="PTHR11092:SF0">
    <property type="entry name" value="EPIMERASE FAMILY PROTEIN SDR39U1"/>
    <property type="match status" value="1"/>
</dbReference>
<keyword evidence="4" id="KW-1185">Reference proteome</keyword>
<keyword evidence="3" id="KW-0132">Cell division</keyword>
<proteinExistence type="predicted"/>
<reference evidence="3 4" key="1">
    <citation type="submission" date="2017-02" db="EMBL/GenBank/DDBJ databases">
        <authorList>
            <person name="Peterson S.W."/>
        </authorList>
    </citation>
    <scope>NUCLEOTIDE SEQUENCE [LARGE SCALE GENOMIC DNA]</scope>
    <source>
        <strain evidence="3 4">B Ar 00.02</strain>
    </source>
</reference>
<dbReference type="InterPro" id="IPR023393">
    <property type="entry name" value="START-like_dom_sf"/>
</dbReference>
<sequence>MAWNRTQQHVLAVAPDALWRIISDPSRLPDWNPAVRSLVPAHDGALVPGTRLAFTPNPPLLGAVHSRTAPDAVITRNQTGTSFAWRQPQPGGGLLVHWQIAEHPVGTLLTQRVAIEGHGSLLFTESNAKPLASHFAENCARLYRLAGGTTDPSRRVVIAGGSGFLGIRLAAHLFCRGLDPVILTRTPDPVSPFRQVRWDGRSQGAWTGELANTEGTVSLVNLAGRLVDARPTTEVIAELRDSRVDATRALVQASRKHTAPLQRWVQASTTAIYSDAGDERLTEDSPLPTAGAALPQMTGVAQPWEEALNGAHADRTTILRTGIVLEQECPAFDRLSLLTRIGLGGPIGSGRQWVSWIHLEDWLRIVRVGLGLEPGIELDEGVVVAAAPHPVRNAEFMAALRSTLAPGPLKRFSLPTPEPVLRLGAAALRTDPALGLTGRHASSRRLPDAGFTFTYPDLDGALAAITG</sequence>
<dbReference type="InterPro" id="IPR001509">
    <property type="entry name" value="Epimerase_deHydtase"/>
</dbReference>
<dbReference type="InterPro" id="IPR019587">
    <property type="entry name" value="Polyketide_cyclase/dehydratase"/>
</dbReference>
<evidence type="ECO:0000313" key="3">
    <source>
        <dbReference type="EMBL" id="SJM53590.1"/>
    </source>
</evidence>
<dbReference type="InterPro" id="IPR036291">
    <property type="entry name" value="NAD(P)-bd_dom_sf"/>
</dbReference>
<feature type="domain" description="DUF1731" evidence="2">
    <location>
        <begin position="416"/>
        <end position="465"/>
    </location>
</feature>
<dbReference type="SUPFAM" id="SSF55961">
    <property type="entry name" value="Bet v1-like"/>
    <property type="match status" value="1"/>
</dbReference>